<reference evidence="1 2" key="1">
    <citation type="submission" date="2024-06" db="EMBL/GenBank/DDBJ databases">
        <title>A chromosome level genome sequence of Diviner's sage (Salvia divinorum).</title>
        <authorList>
            <person name="Ford S.A."/>
            <person name="Ro D.-K."/>
            <person name="Ness R.W."/>
            <person name="Phillips M.A."/>
        </authorList>
    </citation>
    <scope>NUCLEOTIDE SEQUENCE [LARGE SCALE GENOMIC DNA]</scope>
    <source>
        <strain evidence="1">SAF-2024a</strain>
        <tissue evidence="1">Leaf</tissue>
    </source>
</reference>
<evidence type="ECO:0000313" key="1">
    <source>
        <dbReference type="EMBL" id="KAL1564719.1"/>
    </source>
</evidence>
<organism evidence="1 2">
    <name type="scientific">Salvia divinorum</name>
    <name type="common">Maria pastora</name>
    <name type="synonym">Diviner's sage</name>
    <dbReference type="NCBI Taxonomy" id="28513"/>
    <lineage>
        <taxon>Eukaryota</taxon>
        <taxon>Viridiplantae</taxon>
        <taxon>Streptophyta</taxon>
        <taxon>Embryophyta</taxon>
        <taxon>Tracheophyta</taxon>
        <taxon>Spermatophyta</taxon>
        <taxon>Magnoliopsida</taxon>
        <taxon>eudicotyledons</taxon>
        <taxon>Gunneridae</taxon>
        <taxon>Pentapetalae</taxon>
        <taxon>asterids</taxon>
        <taxon>lamiids</taxon>
        <taxon>Lamiales</taxon>
        <taxon>Lamiaceae</taxon>
        <taxon>Nepetoideae</taxon>
        <taxon>Mentheae</taxon>
        <taxon>Salviinae</taxon>
        <taxon>Salvia</taxon>
        <taxon>Salvia subgen. Calosphace</taxon>
    </lineage>
</organism>
<accession>A0ABD1I9Z6</accession>
<evidence type="ECO:0000313" key="2">
    <source>
        <dbReference type="Proteomes" id="UP001567538"/>
    </source>
</evidence>
<dbReference type="PANTHER" id="PTHR33526">
    <property type="entry name" value="OS07G0123800 PROTEIN"/>
    <property type="match status" value="1"/>
</dbReference>
<sequence>MNKKACQQQSRFVFIITTPYRVLCKARDFYVRSMLNCANSNAIGLQSSVQAGPALPRSFSATMSSRSRHNDDADYRELVRAASARTIGSRVDLKDYVKQERKAKPGPPALPPRSASVAMGRIDEERPTGYYGEDIKIGNVNNFDNSRIVGRKSELKYLRSRSHAVDRTALV</sequence>
<dbReference type="EMBL" id="JBEAFC010000003">
    <property type="protein sequence ID" value="KAL1564719.1"/>
    <property type="molecule type" value="Genomic_DNA"/>
</dbReference>
<protein>
    <submittedName>
        <fullName evidence="1">Uncharacterized protein</fullName>
    </submittedName>
</protein>
<comment type="caution">
    <text evidence="1">The sequence shown here is derived from an EMBL/GenBank/DDBJ whole genome shotgun (WGS) entry which is preliminary data.</text>
</comment>
<keyword evidence="2" id="KW-1185">Reference proteome</keyword>
<dbReference type="AlphaFoldDB" id="A0ABD1I9Z6"/>
<dbReference type="InterPro" id="IPR016972">
    <property type="entry name" value="UCP031279"/>
</dbReference>
<dbReference type="PIRSF" id="PIRSF031279">
    <property type="entry name" value="UCP031279"/>
    <property type="match status" value="1"/>
</dbReference>
<dbReference type="PANTHER" id="PTHR33526:SF4">
    <property type="entry name" value="OS07G0123800 PROTEIN"/>
    <property type="match status" value="1"/>
</dbReference>
<proteinExistence type="predicted"/>
<name>A0ABD1I9Z6_SALDI</name>
<gene>
    <name evidence="1" type="ORF">AAHA92_07025</name>
</gene>
<dbReference type="Proteomes" id="UP001567538">
    <property type="component" value="Unassembled WGS sequence"/>
</dbReference>